<dbReference type="SUPFAM" id="SSF52833">
    <property type="entry name" value="Thioredoxin-like"/>
    <property type="match status" value="1"/>
</dbReference>
<proteinExistence type="predicted"/>
<dbReference type="EMBL" id="GG662502">
    <property type="protein sequence ID" value="EAR84559.2"/>
    <property type="molecule type" value="Genomic_DNA"/>
</dbReference>
<dbReference type="RefSeq" id="XP_001032222.2">
    <property type="nucleotide sequence ID" value="XM_001032222.2"/>
</dbReference>
<dbReference type="Gene3D" id="3.40.30.10">
    <property type="entry name" value="Glutaredoxin"/>
    <property type="match status" value="1"/>
</dbReference>
<dbReference type="OrthoDB" id="292547at2759"/>
<dbReference type="KEGG" id="tet:TTHERM_00655910"/>
<protein>
    <recommendedName>
        <fullName evidence="4">Thioredoxin domain protein</fullName>
    </recommendedName>
</protein>
<evidence type="ECO:0000313" key="3">
    <source>
        <dbReference type="Proteomes" id="UP000009168"/>
    </source>
</evidence>
<keyword evidence="1" id="KW-0175">Coiled coil</keyword>
<reference evidence="3" key="1">
    <citation type="journal article" date="2006" name="PLoS Biol.">
        <title>Macronuclear genome sequence of the ciliate Tetrahymena thermophila, a model eukaryote.</title>
        <authorList>
            <person name="Eisen J.A."/>
            <person name="Coyne R.S."/>
            <person name="Wu M."/>
            <person name="Wu D."/>
            <person name="Thiagarajan M."/>
            <person name="Wortman J.R."/>
            <person name="Badger J.H."/>
            <person name="Ren Q."/>
            <person name="Amedeo P."/>
            <person name="Jones K.M."/>
            <person name="Tallon L.J."/>
            <person name="Delcher A.L."/>
            <person name="Salzberg S.L."/>
            <person name="Silva J.C."/>
            <person name="Haas B.J."/>
            <person name="Majoros W.H."/>
            <person name="Farzad M."/>
            <person name="Carlton J.M."/>
            <person name="Smith R.K. Jr."/>
            <person name="Garg J."/>
            <person name="Pearlman R.E."/>
            <person name="Karrer K.M."/>
            <person name="Sun L."/>
            <person name="Manning G."/>
            <person name="Elde N.C."/>
            <person name="Turkewitz A.P."/>
            <person name="Asai D.J."/>
            <person name="Wilkes D.E."/>
            <person name="Wang Y."/>
            <person name="Cai H."/>
            <person name="Collins K."/>
            <person name="Stewart B.A."/>
            <person name="Lee S.R."/>
            <person name="Wilamowska K."/>
            <person name="Weinberg Z."/>
            <person name="Ruzzo W.L."/>
            <person name="Wloga D."/>
            <person name="Gaertig J."/>
            <person name="Frankel J."/>
            <person name="Tsao C.-C."/>
            <person name="Gorovsky M.A."/>
            <person name="Keeling P.J."/>
            <person name="Waller R.F."/>
            <person name="Patron N.J."/>
            <person name="Cherry J.M."/>
            <person name="Stover N.A."/>
            <person name="Krieger C.J."/>
            <person name="del Toro C."/>
            <person name="Ryder H.F."/>
            <person name="Williamson S.C."/>
            <person name="Barbeau R.A."/>
            <person name="Hamilton E.P."/>
            <person name="Orias E."/>
        </authorList>
    </citation>
    <scope>NUCLEOTIDE SEQUENCE [LARGE SCALE GENOMIC DNA]</scope>
    <source>
        <strain evidence="3">SB210</strain>
    </source>
</reference>
<name>Q22GW5_TETTS</name>
<dbReference type="InParanoid" id="Q22GW5"/>
<gene>
    <name evidence="2" type="ORF">TTHERM_00655910</name>
</gene>
<dbReference type="InterPro" id="IPR036249">
    <property type="entry name" value="Thioredoxin-like_sf"/>
</dbReference>
<keyword evidence="3" id="KW-1185">Reference proteome</keyword>
<evidence type="ECO:0008006" key="4">
    <source>
        <dbReference type="Google" id="ProtNLM"/>
    </source>
</evidence>
<sequence>MKRAFFRLGNLFRQRRFYQACGVGLSLTAVKSFYHNYFTTYCEEEVKKIEQNNINEANKVDDGELEEFFKKNNILLINKYSDLSDIIVHHKTQSECLVFLPGCSEESIKIMLKSIQNKRENRKIKFYAFKPSKFHLNDSLQKREQEKERDLQERLNGVEFFGINCFGDLRYFSLNQNSQISNWKNCIGRNISQQAYFQRIMNFFHPPKIVGEKDYPQLIQNINELTEEDRLIISYIPEEKVYDANLPKFSTYDLYRQGRIKNISQLESRFRDISYEYIEKNTKFIIIRNPDIAQSLSIGKDDIGEIYILKRTQKQMNNESNWFFQGQEYLYNKIEWDPNNDQDIQLNQNQIIEKLYQRSFNYVNAIHTDHDLNNLLQSANENGVNKFLIYYSAEAIEAEYEQKLTKKLISVKKNIQDQDFQIIFTKNPLLLKNYFRIIPDKYTDTVRFLDYSSKSKNLDKRLADWTTLAFYSPNNTVQSPVPKEQQIANEIPFYQKESEDALRYKYEGKITRNKLSYFVKQSIQQSEKQYYEFDHQSQKYSSRYLNASNFNKEILQNNSDDISLVYFYKPGCPNCYAMHKALEKFVQDLDNIREHINQYEKGLKEYKNYDDNLINQYNLHNFANLKNIKVYRYNIYNECKEFPSPSASPLVFLFTKDNRYKPIQTDLLKDRVNISDSEKVSRYLFKKIDLLNL</sequence>
<dbReference type="GeneID" id="7823662"/>
<evidence type="ECO:0000313" key="2">
    <source>
        <dbReference type="EMBL" id="EAR84559.2"/>
    </source>
</evidence>
<organism evidence="2 3">
    <name type="scientific">Tetrahymena thermophila (strain SB210)</name>
    <dbReference type="NCBI Taxonomy" id="312017"/>
    <lineage>
        <taxon>Eukaryota</taxon>
        <taxon>Sar</taxon>
        <taxon>Alveolata</taxon>
        <taxon>Ciliophora</taxon>
        <taxon>Intramacronucleata</taxon>
        <taxon>Oligohymenophorea</taxon>
        <taxon>Hymenostomatida</taxon>
        <taxon>Tetrahymenina</taxon>
        <taxon>Tetrahymenidae</taxon>
        <taxon>Tetrahymena</taxon>
    </lineage>
</organism>
<dbReference type="eggNOG" id="ENOG502SQXY">
    <property type="taxonomic scope" value="Eukaryota"/>
</dbReference>
<dbReference type="HOGENOM" id="CLU_404674_0_0_1"/>
<accession>Q22GW5</accession>
<evidence type="ECO:0000256" key="1">
    <source>
        <dbReference type="SAM" id="Coils"/>
    </source>
</evidence>
<feature type="coiled-coil region" evidence="1">
    <location>
        <begin position="582"/>
        <end position="609"/>
    </location>
</feature>
<dbReference type="AlphaFoldDB" id="Q22GW5"/>
<dbReference type="Proteomes" id="UP000009168">
    <property type="component" value="Unassembled WGS sequence"/>
</dbReference>